<proteinExistence type="predicted"/>
<evidence type="ECO:0000313" key="3">
    <source>
        <dbReference type="Proteomes" id="UP000244727"/>
    </source>
</evidence>
<dbReference type="RefSeq" id="WP_108382265.1">
    <property type="nucleotide sequence ID" value="NZ_CP028858.1"/>
</dbReference>
<dbReference type="SUPFAM" id="SSF46785">
    <property type="entry name" value="Winged helix' DNA-binding domain"/>
    <property type="match status" value="1"/>
</dbReference>
<dbReference type="PANTHER" id="PTHR42201:SF1">
    <property type="entry name" value="TAXIS PROTEIN"/>
    <property type="match status" value="1"/>
</dbReference>
<comment type="subunit">
    <text evidence="1">Interacts with chemotaxis (Che) proteins as well as flagella accessory (Fla) proteins.</text>
</comment>
<keyword evidence="1" id="KW-0145">Chemotaxis</keyword>
<dbReference type="KEGG" id="harc:HARCEL1_08255"/>
<dbReference type="GeneID" id="36512492"/>
<name>A0A2R4X1Q9_9EURY</name>
<organism evidence="2 3">
    <name type="scientific">Halococcoides cellulosivorans</name>
    <dbReference type="NCBI Taxonomy" id="1679096"/>
    <lineage>
        <taxon>Archaea</taxon>
        <taxon>Methanobacteriati</taxon>
        <taxon>Methanobacteriota</taxon>
        <taxon>Stenosarchaea group</taxon>
        <taxon>Halobacteria</taxon>
        <taxon>Halobacteriales</taxon>
        <taxon>Haloarculaceae</taxon>
        <taxon>Halococcoides</taxon>
    </lineage>
</organism>
<sequence>MSESVIADFVATFNTEMSGDAEPIRGRVLLSEKRLVLAADADRTVTIPLADVFDVAVGHVPPDLGNFFDSTVTVAFETDDRRATAVVEADDDTIQKFSTVLFKALLNGTRVTVQHPARIGGRVTGEEFEPATIAIEPHRLELTREGDTVVVRLGTVSNFDRLSREIDGQSRPVIAVRHMSRGRAVTTLVALPSGRLSNVLGRYIRLEYSDLVAEASDIDLTEEEIQLLVTIYAGGIEDPAALARTLGVEATKATMVLEDLEDQGVVTDTDGGPEMTPVGRVIVSRHIERVNE</sequence>
<dbReference type="GO" id="GO:0006935">
    <property type="term" value="P:chemotaxis"/>
    <property type="evidence" value="ECO:0007669"/>
    <property type="project" value="UniProtKB-UniRule"/>
</dbReference>
<dbReference type="AlphaFoldDB" id="A0A2R4X1Q9"/>
<dbReference type="PANTHER" id="PTHR42201">
    <property type="entry name" value="TAXIS PROTEIN"/>
    <property type="match status" value="1"/>
</dbReference>
<dbReference type="Proteomes" id="UP000244727">
    <property type="component" value="Chromosome"/>
</dbReference>
<reference evidence="2 3" key="1">
    <citation type="submission" date="2018-04" db="EMBL/GenBank/DDBJ databases">
        <title>Halococcoides cellulosivorans gen. nov., sp. nov., an extremely halophilic cellulose-utilizing haloarchaeon from hypersaline lakes.</title>
        <authorList>
            <person name="Sorokin D.Y."/>
            <person name="Toshchakov S.V."/>
            <person name="Samarov N.I."/>
            <person name="Korzhenkov A."/>
            <person name="Kublanov I.V."/>
        </authorList>
    </citation>
    <scope>NUCLEOTIDE SEQUENCE [LARGE SCALE GENOMIC DNA]</scope>
    <source>
        <strain evidence="2 3">HArcel1</strain>
    </source>
</reference>
<dbReference type="InterPro" id="IPR036388">
    <property type="entry name" value="WH-like_DNA-bd_sf"/>
</dbReference>
<dbReference type="InterPro" id="IPR007381">
    <property type="entry name" value="CheF1/F2"/>
</dbReference>
<evidence type="ECO:0000313" key="2">
    <source>
        <dbReference type="EMBL" id="AWB27701.1"/>
    </source>
</evidence>
<dbReference type="Pfam" id="PF04283">
    <property type="entry name" value="CheF-arch"/>
    <property type="match status" value="1"/>
</dbReference>
<gene>
    <name evidence="2" type="ORF">HARCEL1_08255</name>
</gene>
<dbReference type="Gene3D" id="1.10.10.10">
    <property type="entry name" value="Winged helix-like DNA-binding domain superfamily/Winged helix DNA-binding domain"/>
    <property type="match status" value="1"/>
</dbReference>
<evidence type="ECO:0000256" key="1">
    <source>
        <dbReference type="PIRNR" id="PIRNR026802"/>
    </source>
</evidence>
<dbReference type="EMBL" id="CP028858">
    <property type="protein sequence ID" value="AWB27701.1"/>
    <property type="molecule type" value="Genomic_DNA"/>
</dbReference>
<protein>
    <recommendedName>
        <fullName evidence="1">Taxis protein CheF</fullName>
    </recommendedName>
</protein>
<dbReference type="InterPro" id="IPR036390">
    <property type="entry name" value="WH_DNA-bd_sf"/>
</dbReference>
<dbReference type="PIRSF" id="PIRSF026802">
    <property type="entry name" value="UCP026802"/>
    <property type="match status" value="1"/>
</dbReference>
<comment type="function">
    <text evidence="1">Involved in taxis signal transduction.</text>
</comment>
<accession>A0A2R4X1Q9</accession>
<keyword evidence="3" id="KW-1185">Reference proteome</keyword>